<dbReference type="Pfam" id="PF00171">
    <property type="entry name" value="Aldedh"/>
    <property type="match status" value="1"/>
</dbReference>
<dbReference type="Gene3D" id="3.40.309.10">
    <property type="entry name" value="Aldehyde Dehydrogenase, Chain A, domain 2"/>
    <property type="match status" value="1"/>
</dbReference>
<dbReference type="InterPro" id="IPR044148">
    <property type="entry name" value="ALDH_GabD1-like"/>
</dbReference>
<proteinExistence type="inferred from homology"/>
<dbReference type="PANTHER" id="PTHR43217">
    <property type="entry name" value="SUCCINATE SEMIALDEHYDE DEHYDROGENASE [NAD(P)+] SAD"/>
    <property type="match status" value="1"/>
</dbReference>
<keyword evidence="6" id="KW-1185">Reference proteome</keyword>
<accession>A0A1T3C8C4</accession>
<comment type="similarity">
    <text evidence="1">Belongs to the aldehyde dehydrogenase family.</text>
</comment>
<dbReference type="Proteomes" id="UP000191004">
    <property type="component" value="Unassembled WGS sequence"/>
</dbReference>
<evidence type="ECO:0000256" key="2">
    <source>
        <dbReference type="ARBA" id="ARBA00022857"/>
    </source>
</evidence>
<dbReference type="OrthoDB" id="310895at2759"/>
<dbReference type="SUPFAM" id="SSF53720">
    <property type="entry name" value="ALDH-like"/>
    <property type="match status" value="1"/>
</dbReference>
<dbReference type="FunFam" id="3.40.605.10:FF:000012">
    <property type="entry name" value="NAD-dependent succinate-semialdehyde dehydrogenase"/>
    <property type="match status" value="1"/>
</dbReference>
<dbReference type="CDD" id="cd07100">
    <property type="entry name" value="ALDH_SSADH1_GabD1"/>
    <property type="match status" value="1"/>
</dbReference>
<dbReference type="PANTHER" id="PTHR43217:SF2">
    <property type="entry name" value="SUCCINATE-SEMIALDEHYDE DEHYDROGENASE [NADP(+)]"/>
    <property type="match status" value="1"/>
</dbReference>
<evidence type="ECO:0000256" key="1">
    <source>
        <dbReference type="ARBA" id="ARBA00009986"/>
    </source>
</evidence>
<dbReference type="GO" id="GO:0004777">
    <property type="term" value="F:succinate-semialdehyde dehydrogenase (NAD+) activity"/>
    <property type="evidence" value="ECO:0007669"/>
    <property type="project" value="TreeGrafter"/>
</dbReference>
<organism evidence="5 6">
    <name type="scientific">Trichoderma guizhouense</name>
    <dbReference type="NCBI Taxonomy" id="1491466"/>
    <lineage>
        <taxon>Eukaryota</taxon>
        <taxon>Fungi</taxon>
        <taxon>Dikarya</taxon>
        <taxon>Ascomycota</taxon>
        <taxon>Pezizomycotina</taxon>
        <taxon>Sordariomycetes</taxon>
        <taxon>Hypocreomycetidae</taxon>
        <taxon>Hypocreales</taxon>
        <taxon>Hypocreaceae</taxon>
        <taxon>Trichoderma</taxon>
    </lineage>
</organism>
<evidence type="ECO:0000256" key="3">
    <source>
        <dbReference type="ARBA" id="ARBA00023002"/>
    </source>
</evidence>
<gene>
    <name evidence="5" type="ORF">A0O28_0041330</name>
</gene>
<dbReference type="AlphaFoldDB" id="A0A1T3C8C4"/>
<dbReference type="InterPro" id="IPR015590">
    <property type="entry name" value="Aldehyde_DH_dom"/>
</dbReference>
<dbReference type="FunFam" id="3.40.309.10:FF:000009">
    <property type="entry name" value="Aldehyde dehydrogenase A"/>
    <property type="match status" value="1"/>
</dbReference>
<comment type="caution">
    <text evidence="5">The sequence shown here is derived from an EMBL/GenBank/DDBJ whole genome shotgun (WGS) entry which is preliminary data.</text>
</comment>
<reference evidence="5 6" key="1">
    <citation type="submission" date="2016-04" db="EMBL/GenBank/DDBJ databases">
        <title>Multiple horizontal gene transfer events from other fungi enriched the ability of the initially mycotrophic fungus Trichoderma (Ascomycota) to feed on dead plant biomass.</title>
        <authorList>
            <person name="Atanasova L."/>
            <person name="Chenthamara K."/>
            <person name="Zhang J."/>
            <person name="Grujic M."/>
            <person name="Henrissat B."/>
            <person name="Kuo A."/>
            <person name="Aertz A."/>
            <person name="Salamov A."/>
            <person name="Lipzen A."/>
            <person name="Labutti K."/>
            <person name="Barry K."/>
            <person name="Miao Y."/>
            <person name="Rahimi M.J."/>
            <person name="Shen Q."/>
            <person name="Grigoriev I.V."/>
            <person name="Kubicek C.P."/>
            <person name="Druzhinina I.S."/>
        </authorList>
    </citation>
    <scope>NUCLEOTIDE SEQUENCE [LARGE SCALE GENOMIC DNA]</scope>
    <source>
        <strain evidence="5 6">NJAU 4742</strain>
    </source>
</reference>
<keyword evidence="3" id="KW-0560">Oxidoreductase</keyword>
<evidence type="ECO:0000259" key="4">
    <source>
        <dbReference type="Pfam" id="PF00171"/>
    </source>
</evidence>
<evidence type="ECO:0000313" key="6">
    <source>
        <dbReference type="Proteomes" id="UP000191004"/>
    </source>
</evidence>
<sequence length="466" mass="50589">MSQQHSLTEYKVIDPSNGKHLKTFPTATDEQISAALDKAHNAYTKVWKSTPVQERTKILRKVADLIRQNKKEMVEIAVTEMGKAIAQMEGEVDYIAEILEYYAENAEGFLKPVPVPGVPGAEVVSESVGVILAIEPWNFPFYQVIRVVAPQLAAGNAALVKPANCVAESALYLEKLFLQAGTPAGVFQVILATISQIETLIDDFRVRGVTLTGSERAGKAVAERAGRNLKKVVLELGGSDPFIVLEDADLNEAVQIAFDGRMDNMGQVCVALKRHIIVGRGRGEQFKEAFVKLIKNMKIGDPRDRSTSVGPLFAEAGVVNILRQIEEAKAAGAKIVVGGKRIDRPGAYVEPTLITDISRENPLFLQETFGPVASLYVVDTEEEAIELANATPYGLGGAVASTNIEHAKKIAAQIETGMVFINSHMNATAATPFGGVKNSGFGRELADLGFNEFVNKKMVRVHEKYL</sequence>
<name>A0A1T3C8C4_9HYPO</name>
<dbReference type="GO" id="GO:0004030">
    <property type="term" value="F:aldehyde dehydrogenase [NAD(P)+] activity"/>
    <property type="evidence" value="ECO:0007669"/>
    <property type="project" value="InterPro"/>
</dbReference>
<evidence type="ECO:0000313" key="5">
    <source>
        <dbReference type="EMBL" id="OPB37221.1"/>
    </source>
</evidence>
<dbReference type="EMBL" id="LVVK01000022">
    <property type="protein sequence ID" value="OPB37221.1"/>
    <property type="molecule type" value="Genomic_DNA"/>
</dbReference>
<protein>
    <recommendedName>
        <fullName evidence="4">Aldehyde dehydrogenase domain-containing protein</fullName>
    </recommendedName>
</protein>
<keyword evidence="2" id="KW-0521">NADP</keyword>
<dbReference type="InterPro" id="IPR016161">
    <property type="entry name" value="Ald_DH/histidinol_DH"/>
</dbReference>
<dbReference type="InterPro" id="IPR016162">
    <property type="entry name" value="Ald_DH_N"/>
</dbReference>
<dbReference type="InterPro" id="IPR047110">
    <property type="entry name" value="GABD/Sad-like"/>
</dbReference>
<dbReference type="InterPro" id="IPR016163">
    <property type="entry name" value="Ald_DH_C"/>
</dbReference>
<feature type="domain" description="Aldehyde dehydrogenase" evidence="4">
    <location>
        <begin position="6"/>
        <end position="459"/>
    </location>
</feature>
<dbReference type="Gene3D" id="3.40.605.10">
    <property type="entry name" value="Aldehyde Dehydrogenase, Chain A, domain 1"/>
    <property type="match status" value="1"/>
</dbReference>